<gene>
    <name evidence="9" type="ORF">BJ554DRAFT_1729</name>
</gene>
<evidence type="ECO:0000256" key="1">
    <source>
        <dbReference type="ARBA" id="ARBA00004477"/>
    </source>
</evidence>
<dbReference type="CDD" id="cd23995">
    <property type="entry name" value="Seipin_BSCL2_like"/>
    <property type="match status" value="1"/>
</dbReference>
<dbReference type="Pfam" id="PF06775">
    <property type="entry name" value="Seipin"/>
    <property type="match status" value="1"/>
</dbReference>
<proteinExistence type="predicted"/>
<name>A0A8H8DLN1_9FUNG</name>
<evidence type="ECO:0000256" key="6">
    <source>
        <dbReference type="ARBA" id="ARBA00023136"/>
    </source>
</evidence>
<keyword evidence="3" id="KW-0256">Endoplasmic reticulum</keyword>
<dbReference type="AlphaFoldDB" id="A0A8H8DLN1"/>
<feature type="compositionally biased region" description="Polar residues" evidence="7">
    <location>
        <begin position="373"/>
        <end position="382"/>
    </location>
</feature>
<feature type="region of interest" description="Disordered" evidence="7">
    <location>
        <begin position="352"/>
        <end position="382"/>
    </location>
</feature>
<dbReference type="PANTHER" id="PTHR21212">
    <property type="entry name" value="BERNARDINELLI-SEIP CONGENITAL LIPODYSTROPHY 2 HOMOLOG BSCL2 PROTEIN"/>
    <property type="match status" value="1"/>
</dbReference>
<dbReference type="PANTHER" id="PTHR21212:SF0">
    <property type="entry name" value="SEIPIN"/>
    <property type="match status" value="1"/>
</dbReference>
<reference evidence="9 10" key="1">
    <citation type="journal article" name="Sci. Rep.">
        <title>Genome-scale phylogenetic analyses confirm Olpidium as the closest living zoosporic fungus to the non-flagellated, terrestrial fungi.</title>
        <authorList>
            <person name="Chang Y."/>
            <person name="Rochon D."/>
            <person name="Sekimoto S."/>
            <person name="Wang Y."/>
            <person name="Chovatia M."/>
            <person name="Sandor L."/>
            <person name="Salamov A."/>
            <person name="Grigoriev I.V."/>
            <person name="Stajich J.E."/>
            <person name="Spatafora J.W."/>
        </authorList>
    </citation>
    <scope>NUCLEOTIDE SEQUENCE [LARGE SCALE GENOMIC DNA]</scope>
    <source>
        <strain evidence="9">S191</strain>
    </source>
</reference>
<feature type="transmembrane region" description="Helical" evidence="8">
    <location>
        <begin position="40"/>
        <end position="65"/>
    </location>
</feature>
<keyword evidence="4 8" id="KW-1133">Transmembrane helix</keyword>
<evidence type="ECO:0000256" key="4">
    <source>
        <dbReference type="ARBA" id="ARBA00022989"/>
    </source>
</evidence>
<dbReference type="InterPro" id="IPR009617">
    <property type="entry name" value="Seipin"/>
</dbReference>
<evidence type="ECO:0000256" key="2">
    <source>
        <dbReference type="ARBA" id="ARBA00022692"/>
    </source>
</evidence>
<evidence type="ECO:0000313" key="9">
    <source>
        <dbReference type="EMBL" id="KAG5463104.1"/>
    </source>
</evidence>
<comment type="subcellular location">
    <subcellularLocation>
        <location evidence="1">Endoplasmic reticulum membrane</location>
        <topology evidence="1">Multi-pass membrane protein</topology>
    </subcellularLocation>
</comment>
<dbReference type="OrthoDB" id="3990054at2759"/>
<organism evidence="9 10">
    <name type="scientific">Olpidium bornovanus</name>
    <dbReference type="NCBI Taxonomy" id="278681"/>
    <lineage>
        <taxon>Eukaryota</taxon>
        <taxon>Fungi</taxon>
        <taxon>Fungi incertae sedis</taxon>
        <taxon>Olpidiomycota</taxon>
        <taxon>Olpidiomycotina</taxon>
        <taxon>Olpidiomycetes</taxon>
        <taxon>Olpidiales</taxon>
        <taxon>Olpidiaceae</taxon>
        <taxon>Olpidium</taxon>
    </lineage>
</organism>
<dbReference type="EMBL" id="JAEFCI010001132">
    <property type="protein sequence ID" value="KAG5463104.1"/>
    <property type="molecule type" value="Genomic_DNA"/>
</dbReference>
<dbReference type="GO" id="GO:0005789">
    <property type="term" value="C:endoplasmic reticulum membrane"/>
    <property type="evidence" value="ECO:0007669"/>
    <property type="project" value="UniProtKB-SubCell"/>
</dbReference>
<keyword evidence="2 8" id="KW-0812">Transmembrane</keyword>
<dbReference type="Proteomes" id="UP000673691">
    <property type="component" value="Unassembled WGS sequence"/>
</dbReference>
<protein>
    <submittedName>
        <fullName evidence="9">Adipose-regulatory protein-domain-containing protein</fullName>
    </submittedName>
</protein>
<evidence type="ECO:0000256" key="7">
    <source>
        <dbReference type="SAM" id="MobiDB-lite"/>
    </source>
</evidence>
<feature type="transmembrane region" description="Helical" evidence="8">
    <location>
        <begin position="238"/>
        <end position="264"/>
    </location>
</feature>
<accession>A0A8H8DLN1</accession>
<evidence type="ECO:0000256" key="3">
    <source>
        <dbReference type="ARBA" id="ARBA00022824"/>
    </source>
</evidence>
<evidence type="ECO:0000256" key="5">
    <source>
        <dbReference type="ARBA" id="ARBA00023098"/>
    </source>
</evidence>
<evidence type="ECO:0000256" key="8">
    <source>
        <dbReference type="SAM" id="Phobius"/>
    </source>
</evidence>
<keyword evidence="6 8" id="KW-0472">Membrane</keyword>
<dbReference type="GO" id="GO:0140042">
    <property type="term" value="P:lipid droplet formation"/>
    <property type="evidence" value="ECO:0007669"/>
    <property type="project" value="UniProtKB-ARBA"/>
</dbReference>
<sequence length="382" mass="42624">MLVRVLVYVVNRVMIALDPCRSRVRDVLLLSMTCRIVVKAFVALLLVGSLVFFAALAYAAFYWVYVPEIAHRAPVYLQYPDDASAGTGSGTRLPPTGVVDVTGANAPFLVAGQEYDVLVEFVIPRSERNAQHGNFMVRLRLLDEKGVAVAGSSRPQTTHLHDSFLVRTMKTIWLAVPLTFGFTTESQKLAVSLLEGFVESAADRVTRAEVSVSSPHLQIYSVQLLFHAHFRGLRYFMYYLRIPTALVFITSFLFWEMLFALLGWRAVVGWWQAETIPPQHRKTANVPVCRTHAATTATIWGAPREQQPARLAEFSMTREFTTETAAVTSTAQPSVLETLSDEDTTAEMLQRGQLQAGSEDLEAGGSWKRRNNQESQDSGWFS</sequence>
<comment type="caution">
    <text evidence="9">The sequence shown here is derived from an EMBL/GenBank/DDBJ whole genome shotgun (WGS) entry which is preliminary data.</text>
</comment>
<evidence type="ECO:0000313" key="10">
    <source>
        <dbReference type="Proteomes" id="UP000673691"/>
    </source>
</evidence>
<dbReference type="GO" id="GO:0006629">
    <property type="term" value="P:lipid metabolic process"/>
    <property type="evidence" value="ECO:0007669"/>
    <property type="project" value="UniProtKB-KW"/>
</dbReference>
<keyword evidence="5" id="KW-0443">Lipid metabolism</keyword>
<keyword evidence="10" id="KW-1185">Reference proteome</keyword>